<reference evidence="2 3" key="1">
    <citation type="journal article" date="2019" name="Commun. Biol.">
        <title>The bagworm genome reveals a unique fibroin gene that provides high tensile strength.</title>
        <authorList>
            <person name="Kono N."/>
            <person name="Nakamura H."/>
            <person name="Ohtoshi R."/>
            <person name="Tomita M."/>
            <person name="Numata K."/>
            <person name="Arakawa K."/>
        </authorList>
    </citation>
    <scope>NUCLEOTIDE SEQUENCE [LARGE SCALE GENOMIC DNA]</scope>
</reference>
<dbReference type="EMBL" id="BGZK01000564">
    <property type="protein sequence ID" value="GBP50368.1"/>
    <property type="molecule type" value="Genomic_DNA"/>
</dbReference>
<proteinExistence type="predicted"/>
<evidence type="ECO:0000256" key="1">
    <source>
        <dbReference type="SAM" id="Phobius"/>
    </source>
</evidence>
<dbReference type="AlphaFoldDB" id="A0A4C1WG60"/>
<evidence type="ECO:0000313" key="2">
    <source>
        <dbReference type="EMBL" id="GBP50368.1"/>
    </source>
</evidence>
<organism evidence="2 3">
    <name type="scientific">Eumeta variegata</name>
    <name type="common">Bagworm moth</name>
    <name type="synonym">Eumeta japonica</name>
    <dbReference type="NCBI Taxonomy" id="151549"/>
    <lineage>
        <taxon>Eukaryota</taxon>
        <taxon>Metazoa</taxon>
        <taxon>Ecdysozoa</taxon>
        <taxon>Arthropoda</taxon>
        <taxon>Hexapoda</taxon>
        <taxon>Insecta</taxon>
        <taxon>Pterygota</taxon>
        <taxon>Neoptera</taxon>
        <taxon>Endopterygota</taxon>
        <taxon>Lepidoptera</taxon>
        <taxon>Glossata</taxon>
        <taxon>Ditrysia</taxon>
        <taxon>Tineoidea</taxon>
        <taxon>Psychidae</taxon>
        <taxon>Oiketicinae</taxon>
        <taxon>Eumeta</taxon>
    </lineage>
</organism>
<feature type="transmembrane region" description="Helical" evidence="1">
    <location>
        <begin position="48"/>
        <end position="72"/>
    </location>
</feature>
<comment type="caution">
    <text evidence="2">The sequence shown here is derived from an EMBL/GenBank/DDBJ whole genome shotgun (WGS) entry which is preliminary data.</text>
</comment>
<gene>
    <name evidence="2" type="ORF">EVAR_32613_1</name>
</gene>
<keyword evidence="1" id="KW-1133">Transmembrane helix</keyword>
<protein>
    <submittedName>
        <fullName evidence="2">Uncharacterized protein</fullName>
    </submittedName>
</protein>
<accession>A0A4C1WG60</accession>
<dbReference type="Proteomes" id="UP000299102">
    <property type="component" value="Unassembled WGS sequence"/>
</dbReference>
<keyword evidence="1" id="KW-0812">Transmembrane</keyword>
<keyword evidence="3" id="KW-1185">Reference proteome</keyword>
<keyword evidence="1" id="KW-0472">Membrane</keyword>
<name>A0A4C1WG60_EUMVA</name>
<sequence>MNASQVVVLSDGEKTACISYRSCIFSLPLEEDSPKCVVKLQCNKLSSLLIALLAPALKFNVIVLFGFKYLWLDASNQLEEKKEPYIVQMYRFRLTDVGRDALAAASSDELVMDIVEDSNTSSAGVVERYRGWLRLHISYQFIRNWHAVSVNYRWVECVIRLLMYHIVFDVPRVVYLIIKRGNCVTCARGYGRCKYFEDQNYFTPGGNSGYKTCPSHTGFLGQE</sequence>
<evidence type="ECO:0000313" key="3">
    <source>
        <dbReference type="Proteomes" id="UP000299102"/>
    </source>
</evidence>